<dbReference type="RefSeq" id="WP_046904455.1">
    <property type="nucleotide sequence ID" value="NZ_CP011452.2"/>
</dbReference>
<reference evidence="1" key="1">
    <citation type="submission" date="2015-05" db="EMBL/GenBank/DDBJ databases">
        <title>The complete genome of Altererythrobacter atlanticus strain 26DY36.</title>
        <authorList>
            <person name="Wu Y.-H."/>
            <person name="Cheng H."/>
            <person name="Wu X.-W."/>
        </authorList>
    </citation>
    <scope>NUCLEOTIDE SEQUENCE [LARGE SCALE GENOMIC DNA]</scope>
    <source>
        <strain evidence="1">26DY36</strain>
    </source>
</reference>
<dbReference type="STRING" id="1267766.WYH_03025"/>
<dbReference type="PATRIC" id="fig|1267766.3.peg.3061"/>
<dbReference type="OrthoDB" id="7410390at2"/>
<name>A0A0F7KYZ3_9SPHN</name>
<dbReference type="KEGG" id="aay:WYH_03025"/>
<sequence>MAANMDIPAWIAFFIGLYALAGGAGELRVNGLYLDILSELEHSPALRFVTGVVCLSLGAAIYLSNPWNLDDPLAMVVTIMGGLIAAEGGALIAVGDRFMALARRIVGVKGEFWAWVSTALGAVLVMIALSRIA</sequence>
<proteinExistence type="predicted"/>
<dbReference type="EMBL" id="CP011452">
    <property type="protein sequence ID" value="AKH44045.1"/>
    <property type="molecule type" value="Genomic_DNA"/>
</dbReference>
<evidence type="ECO:0000313" key="2">
    <source>
        <dbReference type="Proteomes" id="UP000034392"/>
    </source>
</evidence>
<keyword evidence="2" id="KW-1185">Reference proteome</keyword>
<organism evidence="1 2">
    <name type="scientific">Croceibacterium atlanticum</name>
    <dbReference type="NCBI Taxonomy" id="1267766"/>
    <lineage>
        <taxon>Bacteria</taxon>
        <taxon>Pseudomonadati</taxon>
        <taxon>Pseudomonadota</taxon>
        <taxon>Alphaproteobacteria</taxon>
        <taxon>Sphingomonadales</taxon>
        <taxon>Erythrobacteraceae</taxon>
        <taxon>Croceibacterium</taxon>
    </lineage>
</organism>
<dbReference type="Proteomes" id="UP000034392">
    <property type="component" value="Chromosome"/>
</dbReference>
<evidence type="ECO:0000313" key="1">
    <source>
        <dbReference type="EMBL" id="AKH44045.1"/>
    </source>
</evidence>
<protein>
    <submittedName>
        <fullName evidence="1">Uncharacterized protein</fullName>
    </submittedName>
</protein>
<dbReference type="AlphaFoldDB" id="A0A0F7KYZ3"/>
<gene>
    <name evidence="1" type="ORF">WYH_03025</name>
</gene>
<accession>A0A0F7KYZ3</accession>